<evidence type="ECO:0000256" key="2">
    <source>
        <dbReference type="ARBA" id="ARBA00022448"/>
    </source>
</evidence>
<dbReference type="CDD" id="cd06261">
    <property type="entry name" value="TM_PBP2"/>
    <property type="match status" value="1"/>
</dbReference>
<dbReference type="Proteomes" id="UP000723714">
    <property type="component" value="Unassembled WGS sequence"/>
</dbReference>
<feature type="domain" description="ABC transmembrane type-1" evidence="8">
    <location>
        <begin position="103"/>
        <end position="292"/>
    </location>
</feature>
<comment type="subcellular location">
    <subcellularLocation>
        <location evidence="1 6">Cell membrane</location>
        <topology evidence="1 6">Multi-pass membrane protein</topology>
    </subcellularLocation>
</comment>
<evidence type="ECO:0000256" key="1">
    <source>
        <dbReference type="ARBA" id="ARBA00004651"/>
    </source>
</evidence>
<evidence type="ECO:0000256" key="3">
    <source>
        <dbReference type="ARBA" id="ARBA00022692"/>
    </source>
</evidence>
<evidence type="ECO:0000256" key="6">
    <source>
        <dbReference type="RuleBase" id="RU363032"/>
    </source>
</evidence>
<feature type="transmembrane region" description="Helical" evidence="6">
    <location>
        <begin position="145"/>
        <end position="163"/>
    </location>
</feature>
<proteinExistence type="inferred from homology"/>
<evidence type="ECO:0000256" key="4">
    <source>
        <dbReference type="ARBA" id="ARBA00022989"/>
    </source>
</evidence>
<accession>A0ABS6CZ67</accession>
<feature type="transmembrane region" description="Helical" evidence="6">
    <location>
        <begin position="274"/>
        <end position="296"/>
    </location>
</feature>
<feature type="transmembrane region" description="Helical" evidence="6">
    <location>
        <begin position="169"/>
        <end position="185"/>
    </location>
</feature>
<gene>
    <name evidence="9" type="ORF">HGO97_001835</name>
</gene>
<keyword evidence="4 6" id="KW-1133">Transmembrane helix</keyword>
<keyword evidence="3 6" id="KW-0812">Transmembrane</keyword>
<evidence type="ECO:0000259" key="8">
    <source>
        <dbReference type="PROSITE" id="PS50928"/>
    </source>
</evidence>
<feature type="transmembrane region" description="Helical" evidence="6">
    <location>
        <begin position="107"/>
        <end position="133"/>
    </location>
</feature>
<evidence type="ECO:0000313" key="10">
    <source>
        <dbReference type="Proteomes" id="UP000723714"/>
    </source>
</evidence>
<keyword evidence="10" id="KW-1185">Reference proteome</keyword>
<name>A0ABS6CZ67_9FIRM</name>
<keyword evidence="5 6" id="KW-0472">Membrane</keyword>
<organism evidence="9 10">
    <name type="scientific">Faecalicatena faecalis</name>
    <dbReference type="NCBI Taxonomy" id="2726362"/>
    <lineage>
        <taxon>Bacteria</taxon>
        <taxon>Bacillati</taxon>
        <taxon>Bacillota</taxon>
        <taxon>Clostridia</taxon>
        <taxon>Lachnospirales</taxon>
        <taxon>Lachnospiraceae</taxon>
        <taxon>Faecalicatena</taxon>
    </lineage>
</organism>
<feature type="region of interest" description="Disordered" evidence="7">
    <location>
        <begin position="1"/>
        <end position="31"/>
    </location>
</feature>
<dbReference type="PANTHER" id="PTHR43386">
    <property type="entry name" value="OLIGOPEPTIDE TRANSPORT SYSTEM PERMEASE PROTEIN APPC"/>
    <property type="match status" value="1"/>
</dbReference>
<evidence type="ECO:0000313" key="9">
    <source>
        <dbReference type="EMBL" id="MBU3874553.1"/>
    </source>
</evidence>
<sequence length="303" mass="31984">MDLDRKSINGTKKGKTSSILSDSGKGKGVRRNAAGSKLKGYNFTFGVTLTVIMVGLIILGFFWTPYDTEAMQGSVKLNAPSLAHIFGTDQFGRDVFSRVLAGAGSTLMIAVGTIVIGGGIGILVGAITGYAGGWLDEGLMRINDAVAAFPSVLLALVIISIWGTGKYKVMLALGIAFIPSFARIVRGEFMRCREEDYVTSAKLIGVSAPRILFVHILPNILPTLLSSLTIGFNNAVIQEAGMSYLGIGVQPPDASLGRMLSESQTYLASGPWCAIFPGLFLVLLILGVGMLGEGILDRFGGGR</sequence>
<keyword evidence="2 6" id="KW-0813">Transport</keyword>
<dbReference type="InterPro" id="IPR050366">
    <property type="entry name" value="BP-dependent_transpt_permease"/>
</dbReference>
<feature type="transmembrane region" description="Helical" evidence="6">
    <location>
        <begin position="40"/>
        <end position="63"/>
    </location>
</feature>
<reference evidence="9 10" key="1">
    <citation type="submission" date="2021-06" db="EMBL/GenBank/DDBJ databases">
        <title>Faecalicatena sp. nov. isolated from porcine feces.</title>
        <authorList>
            <person name="Oh B.S."/>
            <person name="Lee J.H."/>
        </authorList>
    </citation>
    <scope>NUCLEOTIDE SEQUENCE [LARGE SCALE GENOMIC DNA]</scope>
    <source>
        <strain evidence="9 10">AGMB00832</strain>
    </source>
</reference>
<evidence type="ECO:0000256" key="5">
    <source>
        <dbReference type="ARBA" id="ARBA00023136"/>
    </source>
</evidence>
<comment type="similarity">
    <text evidence="6">Belongs to the binding-protein-dependent transport system permease family.</text>
</comment>
<dbReference type="EMBL" id="JABACJ020000001">
    <property type="protein sequence ID" value="MBU3874553.1"/>
    <property type="molecule type" value="Genomic_DNA"/>
</dbReference>
<comment type="caution">
    <text evidence="9">The sequence shown here is derived from an EMBL/GenBank/DDBJ whole genome shotgun (WGS) entry which is preliminary data.</text>
</comment>
<dbReference type="InterPro" id="IPR000515">
    <property type="entry name" value="MetI-like"/>
</dbReference>
<dbReference type="Pfam" id="PF00528">
    <property type="entry name" value="BPD_transp_1"/>
    <property type="match status" value="1"/>
</dbReference>
<dbReference type="PROSITE" id="PS50928">
    <property type="entry name" value="ABC_TM1"/>
    <property type="match status" value="1"/>
</dbReference>
<dbReference type="PANTHER" id="PTHR43386:SF25">
    <property type="entry name" value="PEPTIDE ABC TRANSPORTER PERMEASE PROTEIN"/>
    <property type="match status" value="1"/>
</dbReference>
<evidence type="ECO:0000256" key="7">
    <source>
        <dbReference type="SAM" id="MobiDB-lite"/>
    </source>
</evidence>
<protein>
    <submittedName>
        <fullName evidence="9">ABC transporter permease</fullName>
    </submittedName>
</protein>